<feature type="compositionally biased region" description="Basic and acidic residues" evidence="1">
    <location>
        <begin position="1"/>
        <end position="10"/>
    </location>
</feature>
<dbReference type="GO" id="GO:0010181">
    <property type="term" value="F:FMN binding"/>
    <property type="evidence" value="ECO:0007669"/>
    <property type="project" value="InterPro"/>
</dbReference>
<evidence type="ECO:0000256" key="2">
    <source>
        <dbReference type="SAM" id="Phobius"/>
    </source>
</evidence>
<feature type="region of interest" description="Disordered" evidence="1">
    <location>
        <begin position="1"/>
        <end position="26"/>
    </location>
</feature>
<sequence length="188" mass="19133">MRAGVADRRHPGLAPRGRRRPAADPSRVVRVLRSPFVRKAIYALLGTIAGLGGLLGLKANLAPADTTAQAAAPPPAAAVEPSADAAKQPAGQTAGQPAKTATGKESTNPYESVQVKVTVSGKKITKVEIAKFAPKDAQSKSIGGGALPKLQQATLAANSADVDTVSGATFTTKSYKESLQSALDQAGL</sequence>
<feature type="region of interest" description="Disordered" evidence="1">
    <location>
        <begin position="72"/>
        <end position="108"/>
    </location>
</feature>
<dbReference type="OrthoDB" id="8099475at2"/>
<gene>
    <name evidence="4" type="ORF">FL583_07755</name>
</gene>
<dbReference type="Gene3D" id="3.90.1010.20">
    <property type="match status" value="1"/>
</dbReference>
<dbReference type="GO" id="GO:0016020">
    <property type="term" value="C:membrane"/>
    <property type="evidence" value="ECO:0007669"/>
    <property type="project" value="InterPro"/>
</dbReference>
<protein>
    <submittedName>
        <fullName evidence="4">FMN-binding protein</fullName>
    </submittedName>
</protein>
<dbReference type="EMBL" id="VIRS01000004">
    <property type="protein sequence ID" value="TQS45615.1"/>
    <property type="molecule type" value="Genomic_DNA"/>
</dbReference>
<dbReference type="InParanoid" id="A0A545AYF7"/>
<evidence type="ECO:0000313" key="4">
    <source>
        <dbReference type="EMBL" id="TQS45615.1"/>
    </source>
</evidence>
<organism evidence="4 5">
    <name type="scientific">Cryptosporangium phraense</name>
    <dbReference type="NCBI Taxonomy" id="2593070"/>
    <lineage>
        <taxon>Bacteria</taxon>
        <taxon>Bacillati</taxon>
        <taxon>Actinomycetota</taxon>
        <taxon>Actinomycetes</taxon>
        <taxon>Cryptosporangiales</taxon>
        <taxon>Cryptosporangiaceae</taxon>
        <taxon>Cryptosporangium</taxon>
    </lineage>
</organism>
<feature type="compositionally biased region" description="Low complexity" evidence="1">
    <location>
        <begin position="72"/>
        <end position="86"/>
    </location>
</feature>
<keyword evidence="2" id="KW-1133">Transmembrane helix</keyword>
<proteinExistence type="predicted"/>
<dbReference type="Pfam" id="PF04205">
    <property type="entry name" value="FMN_bind"/>
    <property type="match status" value="1"/>
</dbReference>
<evidence type="ECO:0000259" key="3">
    <source>
        <dbReference type="SMART" id="SM00900"/>
    </source>
</evidence>
<reference evidence="4 5" key="1">
    <citation type="submission" date="2019-07" db="EMBL/GenBank/DDBJ databases">
        <title>Cryptosporangium phraense sp. nov., isolated from plant litter.</title>
        <authorList>
            <person name="Suriyachadkun C."/>
        </authorList>
    </citation>
    <scope>NUCLEOTIDE SEQUENCE [LARGE SCALE GENOMIC DNA]</scope>
    <source>
        <strain evidence="4 5">A-T 5661</strain>
    </source>
</reference>
<accession>A0A545AYF7</accession>
<evidence type="ECO:0000313" key="5">
    <source>
        <dbReference type="Proteomes" id="UP000317982"/>
    </source>
</evidence>
<evidence type="ECO:0000256" key="1">
    <source>
        <dbReference type="SAM" id="MobiDB-lite"/>
    </source>
</evidence>
<keyword evidence="2" id="KW-0472">Membrane</keyword>
<feature type="transmembrane region" description="Helical" evidence="2">
    <location>
        <begin position="40"/>
        <end position="57"/>
    </location>
</feature>
<keyword evidence="5" id="KW-1185">Reference proteome</keyword>
<keyword evidence="2" id="KW-0812">Transmembrane</keyword>
<name>A0A545AYF7_9ACTN</name>
<dbReference type="AlphaFoldDB" id="A0A545AYF7"/>
<comment type="caution">
    <text evidence="4">The sequence shown here is derived from an EMBL/GenBank/DDBJ whole genome shotgun (WGS) entry which is preliminary data.</text>
</comment>
<dbReference type="SMART" id="SM00900">
    <property type="entry name" value="FMN_bind"/>
    <property type="match status" value="1"/>
</dbReference>
<feature type="domain" description="FMN-binding" evidence="3">
    <location>
        <begin position="109"/>
        <end position="186"/>
    </location>
</feature>
<dbReference type="InterPro" id="IPR007329">
    <property type="entry name" value="FMN-bd"/>
</dbReference>
<dbReference type="Proteomes" id="UP000317982">
    <property type="component" value="Unassembled WGS sequence"/>
</dbReference>